<evidence type="ECO:0000313" key="1">
    <source>
        <dbReference type="EMBL" id="KAK2631929.1"/>
    </source>
</evidence>
<protein>
    <submittedName>
        <fullName evidence="2">Uncharacterized protein</fullName>
    </submittedName>
</protein>
<reference evidence="1" key="2">
    <citation type="journal article" date="2014" name="Nature">
        <title>The genome of Eucalyptus grandis.</title>
        <authorList>
            <person name="Myburg A.A."/>
            <person name="Grattapaglia D."/>
            <person name="Tuskan G.A."/>
            <person name="Hellsten U."/>
            <person name="Hayes R.D."/>
            <person name="Grimwood J."/>
            <person name="Jenkins J."/>
            <person name="Lindquist E."/>
            <person name="Tice H."/>
            <person name="Bauer D."/>
            <person name="Goodstein D.M."/>
            <person name="Dubchak I."/>
            <person name="Poliakov A."/>
            <person name="Mizrachi E."/>
            <person name="Kullan A.R."/>
            <person name="Hussey S.G."/>
            <person name="Pinard D."/>
            <person name="van der Merwe K."/>
            <person name="Singh P."/>
            <person name="van Jaarsveld I."/>
            <person name="Silva-Junior O.B."/>
            <person name="Togawa R.C."/>
            <person name="Pappas M.R."/>
            <person name="Faria D.A."/>
            <person name="Sansaloni C.P."/>
            <person name="Petroli C.D."/>
            <person name="Yang X."/>
            <person name="Ranjan P."/>
            <person name="Tschaplinski T.J."/>
            <person name="Ye C.Y."/>
            <person name="Li T."/>
            <person name="Sterck L."/>
            <person name="Vanneste K."/>
            <person name="Murat F."/>
            <person name="Soler M."/>
            <person name="Clemente H.S."/>
            <person name="Saidi N."/>
            <person name="Cassan-Wang H."/>
            <person name="Dunand C."/>
            <person name="Hefer C.A."/>
            <person name="Bornberg-Bauer E."/>
            <person name="Kersting A.R."/>
            <person name="Vining K."/>
            <person name="Amarasinghe V."/>
            <person name="Ranik M."/>
            <person name="Naithani S."/>
            <person name="Elser J."/>
            <person name="Boyd A.E."/>
            <person name="Liston A."/>
            <person name="Spatafora J.W."/>
            <person name="Dharmwardhana P."/>
            <person name="Raja R."/>
            <person name="Sullivan C."/>
            <person name="Romanel E."/>
            <person name="Alves-Ferreira M."/>
            <person name="Kulheim C."/>
            <person name="Foley W."/>
            <person name="Carocha V."/>
            <person name="Paiva J."/>
            <person name="Kudrna D."/>
            <person name="Brommonschenkel S.H."/>
            <person name="Pasquali G."/>
            <person name="Byrne M."/>
            <person name="Rigault P."/>
            <person name="Tibbits J."/>
            <person name="Spokevicius A."/>
            <person name="Jones R.C."/>
            <person name="Steane D.A."/>
            <person name="Vaillancourt R.E."/>
            <person name="Potts B.M."/>
            <person name="Joubert F."/>
            <person name="Barry K."/>
            <person name="Pappas G.J."/>
            <person name="Strauss S.H."/>
            <person name="Jaiswal P."/>
            <person name="Grima-Pettenati J."/>
            <person name="Salse J."/>
            <person name="Van de Peer Y."/>
            <person name="Rokhsar D.S."/>
            <person name="Schmutz J."/>
        </authorList>
    </citation>
    <scope>NUCLEOTIDE SEQUENCE</scope>
    <source>
        <tissue evidence="1">Leaf extractions</tissue>
    </source>
</reference>
<dbReference type="InParanoid" id="A0A058ZR80"/>
<dbReference type="EMBL" id="KK199472">
    <property type="protein sequence ID" value="KCW44303.1"/>
    <property type="molecule type" value="Genomic_DNA"/>
</dbReference>
<dbReference type="Gramene" id="KCW44303">
    <property type="protein sequence ID" value="KCW44303"/>
    <property type="gene ID" value="EUGRSUZ_L02252"/>
</dbReference>
<proteinExistence type="predicted"/>
<reference evidence="2" key="1">
    <citation type="submission" date="2013-07" db="EMBL/GenBank/DDBJ databases">
        <title>The genome of Eucalyptus grandis.</title>
        <authorList>
            <person name="Schmutz J."/>
            <person name="Hayes R."/>
            <person name="Myburg A."/>
            <person name="Tuskan G."/>
            <person name="Grattapaglia D."/>
            <person name="Rokhsar D.S."/>
        </authorList>
    </citation>
    <scope>NUCLEOTIDE SEQUENCE</scope>
    <source>
        <tissue evidence="2">Leaf extractions</tissue>
    </source>
</reference>
<dbReference type="EMBL" id="MU848955">
    <property type="protein sequence ID" value="KAK2631929.1"/>
    <property type="molecule type" value="Genomic_DNA"/>
</dbReference>
<name>A0A058ZR80_EUCGR</name>
<dbReference type="Proteomes" id="UP000030711">
    <property type="component" value="Unassembled WGS sequence"/>
</dbReference>
<reference evidence="1" key="4">
    <citation type="submission" date="2023-07" db="EMBL/GenBank/DDBJ databases">
        <authorList>
            <person name="Myburg A.A."/>
            <person name="Grattapaglia D."/>
            <person name="Tuskan G.A."/>
            <person name="Hellsten U."/>
            <person name="Hayes R.D."/>
            <person name="Grimwood J."/>
            <person name="Jenkins J."/>
            <person name="Lindquist E."/>
            <person name="Tice H."/>
            <person name="Bauer D."/>
            <person name="Goodstein D.M."/>
            <person name="Dubchak I."/>
            <person name="Poliakov A."/>
            <person name="Mizrachi E."/>
            <person name="Kullan A.R."/>
            <person name="Hussey S.G."/>
            <person name="Pinard D."/>
            <person name="Van D.M."/>
            <person name="Singh P."/>
            <person name="Van J.I."/>
            <person name="Silva-Junior O.B."/>
            <person name="Togawa R.C."/>
            <person name="Pappas M.R."/>
            <person name="Faria D.A."/>
            <person name="Sansaloni C.P."/>
            <person name="Petroli C.D."/>
            <person name="Yang X."/>
            <person name="Ranjan P."/>
            <person name="Tschaplinski T.J."/>
            <person name="Ye C.Y."/>
            <person name="Li T."/>
            <person name="Sterck L."/>
            <person name="Vanneste K."/>
            <person name="Murat F."/>
            <person name="Soler M."/>
            <person name="Clemente H.S."/>
            <person name="Saidi N."/>
            <person name="Cassan-Wang H."/>
            <person name="Dunand C."/>
            <person name="Hefer C.A."/>
            <person name="Bornberg-Bauer E."/>
            <person name="Kersting A.R."/>
            <person name="Vining K."/>
            <person name="Amarasinghe V."/>
            <person name="Ranik M."/>
            <person name="Naithani S."/>
            <person name="Elser J."/>
            <person name="Boyd A.E."/>
            <person name="Liston A."/>
            <person name="Spatafora J.W."/>
            <person name="Dharmwardhana P."/>
            <person name="Raja R."/>
            <person name="Sullivan C."/>
            <person name="Romanel E."/>
            <person name="Alves-Ferreira M."/>
            <person name="Kulheim C."/>
            <person name="Foley W."/>
            <person name="Carocha V."/>
            <person name="Paiva J."/>
            <person name="Kudrna D."/>
            <person name="Brommonschenkel S.H."/>
            <person name="Pasquali G."/>
            <person name="Byrne M."/>
            <person name="Rigault P."/>
            <person name="Tibbits J."/>
            <person name="Spokevicius A."/>
            <person name="Jones R.C."/>
            <person name="Steane D.A."/>
            <person name="Vaillancourt R.E."/>
            <person name="Potts B.M."/>
            <person name="Joubert F."/>
            <person name="Barry K."/>
            <person name="Pappas G.J."/>
            <person name="Strauss S.H."/>
            <person name="Jaiswal P."/>
            <person name="Grima-Pettenati J."/>
            <person name="Salse J."/>
            <person name="Van D.P."/>
            <person name="Rokhsar D.S."/>
            <person name="Schmutz J."/>
        </authorList>
    </citation>
    <scope>NUCLEOTIDE SEQUENCE</scope>
    <source>
        <tissue evidence="1">Leaf extractions</tissue>
    </source>
</reference>
<sequence length="101" mass="11611">MKKEKEGKLTHISLHPKSIHGRDSILEGTITRLTVRNEMPGGLLSTRTNTNQHKYMRLREHSQMHKYSHSDLHSYPTCICMQPPSHLQAKRVNNATNLTLV</sequence>
<organism evidence="2">
    <name type="scientific">Eucalyptus grandis</name>
    <name type="common">Flooded gum</name>
    <dbReference type="NCBI Taxonomy" id="71139"/>
    <lineage>
        <taxon>Eukaryota</taxon>
        <taxon>Viridiplantae</taxon>
        <taxon>Streptophyta</taxon>
        <taxon>Embryophyta</taxon>
        <taxon>Tracheophyta</taxon>
        <taxon>Spermatophyta</taxon>
        <taxon>Magnoliopsida</taxon>
        <taxon>eudicotyledons</taxon>
        <taxon>Gunneridae</taxon>
        <taxon>Pentapetalae</taxon>
        <taxon>rosids</taxon>
        <taxon>malvids</taxon>
        <taxon>Myrtales</taxon>
        <taxon>Myrtaceae</taxon>
        <taxon>Myrtoideae</taxon>
        <taxon>Eucalypteae</taxon>
        <taxon>Eucalyptus</taxon>
    </lineage>
</organism>
<evidence type="ECO:0000313" key="2">
    <source>
        <dbReference type="EMBL" id="KCW44303.1"/>
    </source>
</evidence>
<evidence type="ECO:0000313" key="3">
    <source>
        <dbReference type="Proteomes" id="UP000030711"/>
    </source>
</evidence>
<dbReference type="AlphaFoldDB" id="A0A058ZR80"/>
<keyword evidence="3" id="KW-1185">Reference proteome</keyword>
<reference evidence="1" key="3">
    <citation type="submission" date="2023-04" db="EMBL/GenBank/DDBJ databases">
        <title>WGS assembly of Eucalyptus grandis.</title>
        <authorList>
            <person name="Myburg A."/>
            <person name="Grattapaglia D."/>
            <person name="Tuskan G."/>
            <person name="Hellsten U."/>
            <person name="Hayes R."/>
            <person name="Grimwood J."/>
            <person name="Jenkins J."/>
            <person name="Lindquist E."/>
            <person name="Tice H."/>
            <person name="Bauer D."/>
            <person name="Goodstein D."/>
            <person name="Dubchak I."/>
            <person name="Poliakov A."/>
            <person name="Mizrachi E."/>
            <person name="Kullan A."/>
            <person name="Hussey S."/>
            <person name="Pinard D."/>
            <person name="Van D."/>
            <person name="Singh P."/>
            <person name="Van J."/>
            <person name="Silva-Junior O."/>
            <person name="Togawa R."/>
            <person name="Pappas M."/>
            <person name="Faria D."/>
            <person name="Sansaloni C."/>
            <person name="Petroli C."/>
            <person name="Yang X."/>
            <person name="Ranjan P."/>
            <person name="Tschaplinski T."/>
            <person name="Ye C."/>
            <person name="Li T."/>
            <person name="Sterck L."/>
            <person name="Vanneste K."/>
            <person name="Murat F."/>
            <person name="Soler M."/>
            <person name="Clemente H."/>
            <person name="Saidi N."/>
            <person name="Cassan-Wang H."/>
            <person name="Dunand C."/>
            <person name="Hefer C."/>
            <person name="Bornberg-Bauer E."/>
            <person name="Kersting A."/>
            <person name="Vining K."/>
            <person name="Amarasinghe V."/>
            <person name="Ranik M."/>
            <person name="Naithani S."/>
            <person name="Elser J."/>
            <person name="Boyd A."/>
            <person name="Liston A."/>
            <person name="Spatafora J."/>
            <person name="Dharmwardhana P."/>
            <person name="Raja R."/>
            <person name="Sullivan C."/>
            <person name="Romanel E."/>
            <person name="Alves-Ferreira M."/>
            <person name="Kulheim C."/>
            <person name="Foley W."/>
            <person name="Carocha V."/>
            <person name="Paiva J."/>
            <person name="Kudrna D."/>
            <person name="Brommonschenkel S."/>
            <person name="Pasquali G."/>
            <person name="Byrne M."/>
            <person name="Rigault P."/>
            <person name="Tibbits J."/>
            <person name="Spokevicius A."/>
            <person name="Jones R."/>
            <person name="Steane D."/>
            <person name="Vaillancourt R."/>
            <person name="Potts B."/>
            <person name="Joubert F."/>
            <person name="Barry K."/>
            <person name="Pappas G."/>
            <person name="Strauss S."/>
            <person name="Jaiswal P."/>
            <person name="Grima-Pettenati J."/>
            <person name="Salse J."/>
            <person name="Van D."/>
            <person name="Rokhsar D."/>
            <person name="Schmutz J."/>
        </authorList>
    </citation>
    <scope>NUCLEOTIDE SEQUENCE</scope>
    <source>
        <tissue evidence="1">Leaf extractions</tissue>
    </source>
</reference>
<gene>
    <name evidence="2" type="ORF">EUGRSUZ_L02252</name>
</gene>
<accession>A0A058ZR80</accession>